<evidence type="ECO:0000256" key="2">
    <source>
        <dbReference type="SAM" id="Phobius"/>
    </source>
</evidence>
<keyword evidence="4" id="KW-1185">Reference proteome</keyword>
<feature type="transmembrane region" description="Helical" evidence="2">
    <location>
        <begin position="176"/>
        <end position="194"/>
    </location>
</feature>
<dbReference type="Proteomes" id="UP001165060">
    <property type="component" value="Unassembled WGS sequence"/>
</dbReference>
<dbReference type="SUPFAM" id="SSF103473">
    <property type="entry name" value="MFS general substrate transporter"/>
    <property type="match status" value="2"/>
</dbReference>
<feature type="transmembrane region" description="Helical" evidence="2">
    <location>
        <begin position="200"/>
        <end position="219"/>
    </location>
</feature>
<evidence type="ECO:0000256" key="1">
    <source>
        <dbReference type="SAM" id="MobiDB-lite"/>
    </source>
</evidence>
<evidence type="ECO:0000313" key="4">
    <source>
        <dbReference type="Proteomes" id="UP001165060"/>
    </source>
</evidence>
<keyword evidence="2" id="KW-0812">Transmembrane</keyword>
<feature type="region of interest" description="Disordered" evidence="1">
    <location>
        <begin position="1"/>
        <end position="25"/>
    </location>
</feature>
<sequence length="415" mass="42897">MVNDPTSPPSSRGSSRADSDNPDTWARLSESVSSEAAAALSAPSLSLLAAFLSPALFALPTDILALAWASRYEDPSSAWLNVAVPFALGRAALSFPASFLVDSLPKRAAAPAVAACFAALTVALAALVAWAPGQVRLVRVAQGGLSGAANVLVASLVKGSATKGNFCGMLAEARSYAELGALAATVLGTLHFVILFDRLFIVYSVLLCVVALLFSQMIARYLKGTQFLVAASLHHVLAHLAAARSIGSDYTGRRPVLVASFGLTAAALSLLAVAARTNSAWLVWTAFVVAPCLGGFASGAFEVTSTAMVNDICSGDAEGEGARGGGKFETFMGFATSARSSAVVFALPETRDADMSMLYYLKVFRFAVVDEETARALGLKPGEAAERRKSGQAAAIGKEDTGIGGGHYCEMGSEL</sequence>
<keyword evidence="2" id="KW-0472">Membrane</keyword>
<evidence type="ECO:0000313" key="3">
    <source>
        <dbReference type="EMBL" id="GMI21389.1"/>
    </source>
</evidence>
<evidence type="ECO:0008006" key="5">
    <source>
        <dbReference type="Google" id="ProtNLM"/>
    </source>
</evidence>
<dbReference type="InterPro" id="IPR036259">
    <property type="entry name" value="MFS_trans_sf"/>
</dbReference>
<name>A0ABQ6M894_9STRA</name>
<reference evidence="3 4" key="1">
    <citation type="journal article" date="2023" name="Commun. Biol.">
        <title>Genome analysis of Parmales, the sister group of diatoms, reveals the evolutionary specialization of diatoms from phago-mixotrophs to photoautotrophs.</title>
        <authorList>
            <person name="Ban H."/>
            <person name="Sato S."/>
            <person name="Yoshikawa S."/>
            <person name="Yamada K."/>
            <person name="Nakamura Y."/>
            <person name="Ichinomiya M."/>
            <person name="Sato N."/>
            <person name="Blanc-Mathieu R."/>
            <person name="Endo H."/>
            <person name="Kuwata A."/>
            <person name="Ogata H."/>
        </authorList>
    </citation>
    <scope>NUCLEOTIDE SEQUENCE [LARGE SCALE GENOMIC DNA]</scope>
</reference>
<gene>
    <name evidence="3" type="ORF">TeGR_g4875</name>
</gene>
<protein>
    <recommendedName>
        <fullName evidence="5">Solute carrier family 40 protein</fullName>
    </recommendedName>
</protein>
<feature type="transmembrane region" description="Helical" evidence="2">
    <location>
        <begin position="256"/>
        <end position="275"/>
    </location>
</feature>
<feature type="transmembrane region" description="Helical" evidence="2">
    <location>
        <begin position="79"/>
        <end position="101"/>
    </location>
</feature>
<comment type="caution">
    <text evidence="3">The sequence shown here is derived from an EMBL/GenBank/DDBJ whole genome shotgun (WGS) entry which is preliminary data.</text>
</comment>
<feature type="transmembrane region" description="Helical" evidence="2">
    <location>
        <begin position="37"/>
        <end position="59"/>
    </location>
</feature>
<accession>A0ABQ6M894</accession>
<dbReference type="EMBL" id="BRYB01000046">
    <property type="protein sequence ID" value="GMI21389.1"/>
    <property type="molecule type" value="Genomic_DNA"/>
</dbReference>
<keyword evidence="2" id="KW-1133">Transmembrane helix</keyword>
<dbReference type="Gene3D" id="1.20.1250.20">
    <property type="entry name" value="MFS general substrate transporter like domains"/>
    <property type="match status" value="1"/>
</dbReference>
<proteinExistence type="predicted"/>
<feature type="transmembrane region" description="Helical" evidence="2">
    <location>
        <begin position="108"/>
        <end position="131"/>
    </location>
</feature>
<organism evidence="3 4">
    <name type="scientific">Tetraparma gracilis</name>
    <dbReference type="NCBI Taxonomy" id="2962635"/>
    <lineage>
        <taxon>Eukaryota</taxon>
        <taxon>Sar</taxon>
        <taxon>Stramenopiles</taxon>
        <taxon>Ochrophyta</taxon>
        <taxon>Bolidophyceae</taxon>
        <taxon>Parmales</taxon>
        <taxon>Triparmaceae</taxon>
        <taxon>Tetraparma</taxon>
    </lineage>
</organism>
<feature type="transmembrane region" description="Helical" evidence="2">
    <location>
        <begin position="281"/>
        <end position="301"/>
    </location>
</feature>